<evidence type="ECO:0000313" key="8">
    <source>
        <dbReference type="Proteomes" id="UP000037109"/>
    </source>
</evidence>
<dbReference type="GO" id="GO:0016787">
    <property type="term" value="F:hydrolase activity"/>
    <property type="evidence" value="ECO:0007669"/>
    <property type="project" value="UniProtKB-KW"/>
</dbReference>
<dbReference type="SUPFAM" id="SSF52540">
    <property type="entry name" value="P-loop containing nucleoside triphosphate hydrolases"/>
    <property type="match status" value="1"/>
</dbReference>
<keyword evidence="1" id="KW-0547">Nucleotide-binding</keyword>
<proteinExistence type="inferred from homology"/>
<accession>A0A0M0GDN9</accession>
<gene>
    <name evidence="7" type="ORF">AF332_12430</name>
</gene>
<keyword evidence="3" id="KW-0143">Chaperone</keyword>
<evidence type="ECO:0000256" key="5">
    <source>
        <dbReference type="ARBA" id="ARBA00049117"/>
    </source>
</evidence>
<dbReference type="InterPro" id="IPR011629">
    <property type="entry name" value="CobW-like_C"/>
</dbReference>
<dbReference type="CDD" id="cd03112">
    <property type="entry name" value="CobW-like"/>
    <property type="match status" value="1"/>
</dbReference>
<evidence type="ECO:0000259" key="6">
    <source>
        <dbReference type="SMART" id="SM00833"/>
    </source>
</evidence>
<dbReference type="Pfam" id="PF07683">
    <property type="entry name" value="CobW_C"/>
    <property type="match status" value="1"/>
</dbReference>
<reference evidence="8" key="1">
    <citation type="submission" date="2015-07" db="EMBL/GenBank/DDBJ databases">
        <title>Fjat-10036 dsm4.</title>
        <authorList>
            <person name="Liu B."/>
            <person name="Wang J."/>
            <person name="Zhu Y."/>
            <person name="Liu G."/>
            <person name="Chen Q."/>
            <person name="Chen Z."/>
            <person name="Lan J."/>
            <person name="Che J."/>
            <person name="Ge C."/>
            <person name="Shi H."/>
            <person name="Pan Z."/>
            <person name="Liu X."/>
        </authorList>
    </citation>
    <scope>NUCLEOTIDE SEQUENCE [LARGE SCALE GENOMIC DNA]</scope>
    <source>
        <strain evidence="8">DSM 4</strain>
    </source>
</reference>
<dbReference type="EMBL" id="LGUF01000007">
    <property type="protein sequence ID" value="KON87556.1"/>
    <property type="molecule type" value="Genomic_DNA"/>
</dbReference>
<comment type="catalytic activity">
    <reaction evidence="5">
        <text>GTP + H2O = GDP + phosphate + H(+)</text>
        <dbReference type="Rhea" id="RHEA:19669"/>
        <dbReference type="ChEBI" id="CHEBI:15377"/>
        <dbReference type="ChEBI" id="CHEBI:15378"/>
        <dbReference type="ChEBI" id="CHEBI:37565"/>
        <dbReference type="ChEBI" id="CHEBI:43474"/>
        <dbReference type="ChEBI" id="CHEBI:58189"/>
    </reaction>
    <physiologicalReaction direction="left-to-right" evidence="5">
        <dbReference type="Rhea" id="RHEA:19670"/>
    </physiologicalReaction>
</comment>
<dbReference type="STRING" id="1459.AF332_12430"/>
<keyword evidence="8" id="KW-1185">Reference proteome</keyword>
<evidence type="ECO:0000256" key="3">
    <source>
        <dbReference type="ARBA" id="ARBA00023186"/>
    </source>
</evidence>
<dbReference type="Pfam" id="PF02492">
    <property type="entry name" value="cobW"/>
    <property type="match status" value="1"/>
</dbReference>
<comment type="similarity">
    <text evidence="4">Belongs to the SIMIBI class G3E GTPase family. ZNG1 subfamily.</text>
</comment>
<keyword evidence="2" id="KW-0378">Hydrolase</keyword>
<dbReference type="GO" id="GO:0000166">
    <property type="term" value="F:nucleotide binding"/>
    <property type="evidence" value="ECO:0007669"/>
    <property type="project" value="UniProtKB-KW"/>
</dbReference>
<evidence type="ECO:0000256" key="2">
    <source>
        <dbReference type="ARBA" id="ARBA00022801"/>
    </source>
</evidence>
<dbReference type="PANTHER" id="PTHR13748">
    <property type="entry name" value="COBW-RELATED"/>
    <property type="match status" value="1"/>
</dbReference>
<organism evidence="7 8">
    <name type="scientific">Sporosarcina globispora</name>
    <name type="common">Bacillus globisporus</name>
    <dbReference type="NCBI Taxonomy" id="1459"/>
    <lineage>
        <taxon>Bacteria</taxon>
        <taxon>Bacillati</taxon>
        <taxon>Bacillota</taxon>
        <taxon>Bacilli</taxon>
        <taxon>Bacillales</taxon>
        <taxon>Caryophanaceae</taxon>
        <taxon>Sporosarcina</taxon>
    </lineage>
</organism>
<dbReference type="InterPro" id="IPR003495">
    <property type="entry name" value="CobW/HypB/UreG_nucleotide-bd"/>
</dbReference>
<sequence>MNKTEIYILSGFLGSGKTTLLKQLLQDEKKQGRKVAVMMNELGKVSIDSDAVDKDVPLKELLDGCICCTISDKLEAQLQEILVVEKPEAIYIETTGAAHPIEVLDSILSPLFADRMLVKGIVSVVDGLRWLNRKVLSPQVQQLLVEQVRHADLIILNKADELTEPEQARLTLEIQALNSQAFSILTSYSKVAIKQVRDMSSGKKRPASRSHVFSDLRLSTFVYQFQKPVRQTEFEDFLRSLPDTVYRIKGYMKLNSSQYPFLFQFSYGMPLYLQENINMPLNMVFIGENLDWGEIEKRLKILEGIKKSH</sequence>
<dbReference type="AlphaFoldDB" id="A0A0M0GDN9"/>
<protein>
    <submittedName>
        <fullName evidence="7">Cobalamin biosynthesis protein</fullName>
    </submittedName>
</protein>
<evidence type="ECO:0000313" key="7">
    <source>
        <dbReference type="EMBL" id="KON87556.1"/>
    </source>
</evidence>
<dbReference type="PANTHER" id="PTHR13748:SF62">
    <property type="entry name" value="COBW DOMAIN-CONTAINING PROTEIN"/>
    <property type="match status" value="1"/>
</dbReference>
<dbReference type="Gene3D" id="3.30.1220.10">
    <property type="entry name" value="CobW-like, C-terminal domain"/>
    <property type="match status" value="1"/>
</dbReference>
<dbReference type="Gene3D" id="3.40.50.300">
    <property type="entry name" value="P-loop containing nucleotide triphosphate hydrolases"/>
    <property type="match status" value="1"/>
</dbReference>
<evidence type="ECO:0000256" key="1">
    <source>
        <dbReference type="ARBA" id="ARBA00022741"/>
    </source>
</evidence>
<dbReference type="SMART" id="SM00833">
    <property type="entry name" value="CobW_C"/>
    <property type="match status" value="1"/>
</dbReference>
<dbReference type="PATRIC" id="fig|1459.3.peg.2685"/>
<name>A0A0M0GDN9_SPOGL</name>
<comment type="caution">
    <text evidence="7">The sequence shown here is derived from an EMBL/GenBank/DDBJ whole genome shotgun (WGS) entry which is preliminary data.</text>
</comment>
<dbReference type="RefSeq" id="WP_053434914.1">
    <property type="nucleotide sequence ID" value="NZ_LGUF01000007.1"/>
</dbReference>
<dbReference type="InterPro" id="IPR051316">
    <property type="entry name" value="Zinc-reg_GTPase_activator"/>
</dbReference>
<dbReference type="GO" id="GO:0005737">
    <property type="term" value="C:cytoplasm"/>
    <property type="evidence" value="ECO:0007669"/>
    <property type="project" value="TreeGrafter"/>
</dbReference>
<dbReference type="SUPFAM" id="SSF90002">
    <property type="entry name" value="Hypothetical protein YjiA, C-terminal domain"/>
    <property type="match status" value="1"/>
</dbReference>
<dbReference type="InterPro" id="IPR027417">
    <property type="entry name" value="P-loop_NTPase"/>
</dbReference>
<dbReference type="Proteomes" id="UP000037109">
    <property type="component" value="Unassembled WGS sequence"/>
</dbReference>
<evidence type="ECO:0000256" key="4">
    <source>
        <dbReference type="ARBA" id="ARBA00034320"/>
    </source>
</evidence>
<dbReference type="OrthoDB" id="9808822at2"/>
<dbReference type="InterPro" id="IPR036627">
    <property type="entry name" value="CobW-likC_sf"/>
</dbReference>
<feature type="domain" description="CobW C-terminal" evidence="6">
    <location>
        <begin position="218"/>
        <end position="303"/>
    </location>
</feature>